<evidence type="ECO:0000256" key="3">
    <source>
        <dbReference type="ARBA" id="ARBA00022801"/>
    </source>
</evidence>
<keyword evidence="11" id="KW-1185">Reference proteome</keyword>
<reference evidence="11" key="1">
    <citation type="journal article" date="2019" name="Int. J. Syst. Evol. Microbiol.">
        <title>The Global Catalogue of Microorganisms (GCM) 10K type strain sequencing project: providing services to taxonomists for standard genome sequencing and annotation.</title>
        <authorList>
            <consortium name="The Broad Institute Genomics Platform"/>
            <consortium name="The Broad Institute Genome Sequencing Center for Infectious Disease"/>
            <person name="Wu L."/>
            <person name="Ma J."/>
        </authorList>
    </citation>
    <scope>NUCLEOTIDE SEQUENCE [LARGE SCALE GENOMIC DNA]</scope>
    <source>
        <strain evidence="11">CCUG 60214</strain>
    </source>
</reference>
<dbReference type="Pfam" id="PF04616">
    <property type="entry name" value="Glyco_hydro_43"/>
    <property type="match status" value="1"/>
</dbReference>
<comment type="pathway">
    <text evidence="1">Glycan metabolism; L-arabinan degradation.</text>
</comment>
<feature type="domain" description="Bacterial Ig-like" evidence="8">
    <location>
        <begin position="545"/>
        <end position="632"/>
    </location>
</feature>
<accession>A0ABW3QS74</accession>
<keyword evidence="5" id="KW-0732">Signal</keyword>
<feature type="signal peptide" evidence="5">
    <location>
        <begin position="1"/>
        <end position="30"/>
    </location>
</feature>
<dbReference type="InterPro" id="IPR013783">
    <property type="entry name" value="Ig-like_fold"/>
</dbReference>
<evidence type="ECO:0000313" key="10">
    <source>
        <dbReference type="EMBL" id="MFD1147659.1"/>
    </source>
</evidence>
<dbReference type="NCBIfam" id="NF047446">
    <property type="entry name" value="barrel_OmpL47"/>
    <property type="match status" value="1"/>
</dbReference>
<dbReference type="InterPro" id="IPR058094">
    <property type="entry name" value="Ig-like_OmpL47-like"/>
</dbReference>
<protein>
    <submittedName>
        <fullName evidence="10">OmpL47-type beta-barrel domain-containing protein</fullName>
    </submittedName>
</protein>
<evidence type="ECO:0000256" key="2">
    <source>
        <dbReference type="ARBA" id="ARBA00009865"/>
    </source>
</evidence>
<dbReference type="InterPro" id="IPR011081">
    <property type="entry name" value="Big_4"/>
</dbReference>
<comment type="caution">
    <text evidence="10">The sequence shown here is derived from an EMBL/GenBank/DDBJ whole genome shotgun (WGS) entry which is preliminary data.</text>
</comment>
<dbReference type="SUPFAM" id="SSF75005">
    <property type="entry name" value="Arabinanase/levansucrase/invertase"/>
    <property type="match status" value="1"/>
</dbReference>
<keyword evidence="4" id="KW-0326">Glycosidase</keyword>
<gene>
    <name evidence="10" type="ORF">ACFQ3T_11025</name>
</gene>
<feature type="domain" description="Bacterial Ig-like" evidence="7">
    <location>
        <begin position="721"/>
        <end position="805"/>
    </location>
</feature>
<evidence type="ECO:0000259" key="6">
    <source>
        <dbReference type="Pfam" id="PF07532"/>
    </source>
</evidence>
<feature type="domain" description="Atrophied bacterial Ig" evidence="9">
    <location>
        <begin position="50"/>
        <end position="129"/>
    </location>
</feature>
<dbReference type="InterPro" id="IPR032109">
    <property type="entry name" value="Big_3_5"/>
</dbReference>
<feature type="domain" description="Bacterial Ig-like" evidence="6">
    <location>
        <begin position="478"/>
        <end position="532"/>
    </location>
</feature>
<dbReference type="InterPro" id="IPR046780">
    <property type="entry name" value="aBig_2"/>
</dbReference>
<evidence type="ECO:0000259" key="9">
    <source>
        <dbReference type="Pfam" id="PF20578"/>
    </source>
</evidence>
<dbReference type="CDD" id="cd08983">
    <property type="entry name" value="GH43_Bt3655-like"/>
    <property type="match status" value="1"/>
</dbReference>
<keyword evidence="3" id="KW-0378">Hydrolase</keyword>
<dbReference type="InterPro" id="IPR023296">
    <property type="entry name" value="Glyco_hydro_beta-prop_sf"/>
</dbReference>
<sequence length="808" mass="85847">MKIAMRKRTTLALLGAALVAAGLAAVPAHAAGPVGRGLVASYAAENTAQAAVDAVTLTDADGVRGNLALPLAGAHGATLTWQSSDGSVVTDTGEVTRPAHGGEPVAVDLTVTATLNGGTATRTIPITVLPLPAPAVHEAYFFPYFVGESTDDGEKIYFAASEGNDPLSWDELNNGRPVLTSTLGERGLRDPFLIRSHEGDKFYLLATDLKIFGGNNFSEAQESGSKHLVVWESTDLVHWSEQRMIKVSSDFAGNTWAPEAFYDEASGNYVVYWASNLYPTTDVASRDFRTSYNRMMYATTRDFRTFSEAKPWVDVKRGTGLGMIDATVVRDGDTFYRFIKDEASMTVRQERSTDLLAPVTGTLPTTTSSPWSLVRERIGVGQPNPWGGTFTGGEGPTVFRDNAVPGRWHMLIDQPSYHGGQGYLAFRTDDIASGVWTAVPDSALPRSPRHGTVIPISQAELDALRAAMQPNLLAKSVASVSVRTREGVAPTLPSTVDVTYADGSTRATAVDWADVDPARYGSWGSFQVEGTLVGQALRATVTVIVTDRADPTVSLSTTPASPTGDWFTVPVDVRAAAADETGVQSVEMAVDGGWRTTDVVTLTDGRHTVQARATDVTGNTSSPVTREVNVDTQAPVSRASWDNAARSVAITAADDTSGVARVEYRVGDAAWATYTTPLAFGDVATTVRYRAVDHAGHVEEVNTISVPRETLDPSTTTATLNRDAVKLGRDASALVEVRGGPFTPTGAVRIISGGDLEVGRATLVDGRATVAIDTATLGVGRWQLTVVYDGDANHAPSTAEVVLKVNKR</sequence>
<organism evidence="10 11">
    <name type="scientific">Saccharothrix hoggarensis</name>
    <dbReference type="NCBI Taxonomy" id="913853"/>
    <lineage>
        <taxon>Bacteria</taxon>
        <taxon>Bacillati</taxon>
        <taxon>Actinomycetota</taxon>
        <taxon>Actinomycetes</taxon>
        <taxon>Pseudonocardiales</taxon>
        <taxon>Pseudonocardiaceae</taxon>
        <taxon>Saccharothrix</taxon>
    </lineage>
</organism>
<dbReference type="Pfam" id="PF19077">
    <property type="entry name" value="Big_13"/>
    <property type="match status" value="1"/>
</dbReference>
<dbReference type="EMBL" id="JBHTLK010000042">
    <property type="protein sequence ID" value="MFD1147659.1"/>
    <property type="molecule type" value="Genomic_DNA"/>
</dbReference>
<dbReference type="PANTHER" id="PTHR43301:SF3">
    <property type="entry name" value="ARABINAN ENDO-1,5-ALPHA-L-ARABINOSIDASE A-RELATED"/>
    <property type="match status" value="1"/>
</dbReference>
<dbReference type="Gene3D" id="2.115.10.20">
    <property type="entry name" value="Glycosyl hydrolase domain, family 43"/>
    <property type="match status" value="1"/>
</dbReference>
<dbReference type="InterPro" id="IPR006710">
    <property type="entry name" value="Glyco_hydro_43"/>
</dbReference>
<evidence type="ECO:0000256" key="1">
    <source>
        <dbReference type="ARBA" id="ARBA00004834"/>
    </source>
</evidence>
<dbReference type="PANTHER" id="PTHR43301">
    <property type="entry name" value="ARABINAN ENDO-1,5-ALPHA-L-ARABINOSIDASE"/>
    <property type="match status" value="1"/>
</dbReference>
<evidence type="ECO:0000259" key="8">
    <source>
        <dbReference type="Pfam" id="PF19077"/>
    </source>
</evidence>
<dbReference type="RefSeq" id="WP_380722977.1">
    <property type="nucleotide sequence ID" value="NZ_JBHTLK010000042.1"/>
</dbReference>
<dbReference type="Pfam" id="PF07532">
    <property type="entry name" value="Big_4"/>
    <property type="match status" value="1"/>
</dbReference>
<dbReference type="Pfam" id="PF16640">
    <property type="entry name" value="Big_3_5"/>
    <property type="match status" value="1"/>
</dbReference>
<dbReference type="InterPro" id="IPR050727">
    <property type="entry name" value="GH43_arabinanases"/>
</dbReference>
<evidence type="ECO:0000256" key="4">
    <source>
        <dbReference type="ARBA" id="ARBA00023295"/>
    </source>
</evidence>
<evidence type="ECO:0000256" key="5">
    <source>
        <dbReference type="SAM" id="SignalP"/>
    </source>
</evidence>
<comment type="similarity">
    <text evidence="2">Belongs to the glycosyl hydrolase 43 family.</text>
</comment>
<evidence type="ECO:0000313" key="11">
    <source>
        <dbReference type="Proteomes" id="UP001597168"/>
    </source>
</evidence>
<dbReference type="Gene3D" id="2.60.40.10">
    <property type="entry name" value="Immunoglobulins"/>
    <property type="match status" value="2"/>
</dbReference>
<evidence type="ECO:0000259" key="7">
    <source>
        <dbReference type="Pfam" id="PF16640"/>
    </source>
</evidence>
<dbReference type="InterPro" id="IPR044016">
    <property type="entry name" value="Big_13"/>
</dbReference>
<proteinExistence type="inferred from homology"/>
<dbReference type="Proteomes" id="UP001597168">
    <property type="component" value="Unassembled WGS sequence"/>
</dbReference>
<dbReference type="Pfam" id="PF20578">
    <property type="entry name" value="aBig_2"/>
    <property type="match status" value="1"/>
</dbReference>
<name>A0ABW3QS74_9PSEU</name>
<feature type="chain" id="PRO_5046793599" evidence="5">
    <location>
        <begin position="31"/>
        <end position="808"/>
    </location>
</feature>